<dbReference type="EMBL" id="CAJVPP010000092">
    <property type="protein sequence ID" value="CAG8441885.1"/>
    <property type="molecule type" value="Genomic_DNA"/>
</dbReference>
<sequence>MCRDRTFNKAKIRKQSYMGRSYKEIYSLQSPSFKKPIPYLPPEIITEIISCVNEDDIKSLYSIIQVNRTWFSCSIHILWRQPFKYISLTGYSKLLKVYIWFLPEQTKLKLQNNYFNFDVKEFHKKPIVNYLNYLENLEIEFRSLYWAIKLLLPTLEIEGNDEKHEDNKQKQERQAQAHALLIELFNLFKENCPNLKNFKMNYPNEHLSLNAEDLENICTNLTDYKSTFHRPRPRRRRNAAI</sequence>
<dbReference type="SUPFAM" id="SSF81383">
    <property type="entry name" value="F-box domain"/>
    <property type="match status" value="1"/>
</dbReference>
<comment type="caution">
    <text evidence="2">The sequence shown here is derived from an EMBL/GenBank/DDBJ whole genome shotgun (WGS) entry which is preliminary data.</text>
</comment>
<dbReference type="Pfam" id="PF12937">
    <property type="entry name" value="F-box-like"/>
    <property type="match status" value="1"/>
</dbReference>
<evidence type="ECO:0000313" key="3">
    <source>
        <dbReference type="Proteomes" id="UP000789375"/>
    </source>
</evidence>
<keyword evidence="3" id="KW-1185">Reference proteome</keyword>
<evidence type="ECO:0000259" key="1">
    <source>
        <dbReference type="Pfam" id="PF12937"/>
    </source>
</evidence>
<dbReference type="Proteomes" id="UP000789375">
    <property type="component" value="Unassembled WGS sequence"/>
</dbReference>
<evidence type="ECO:0000313" key="2">
    <source>
        <dbReference type="EMBL" id="CAG8441885.1"/>
    </source>
</evidence>
<gene>
    <name evidence="2" type="ORF">FMOSSE_LOCUS878</name>
</gene>
<reference evidence="2" key="1">
    <citation type="submission" date="2021-06" db="EMBL/GenBank/DDBJ databases">
        <authorList>
            <person name="Kallberg Y."/>
            <person name="Tangrot J."/>
            <person name="Rosling A."/>
        </authorList>
    </citation>
    <scope>NUCLEOTIDE SEQUENCE</scope>
    <source>
        <strain evidence="2">87-6 pot B 2015</strain>
    </source>
</reference>
<dbReference type="InterPro" id="IPR001810">
    <property type="entry name" value="F-box_dom"/>
</dbReference>
<accession>A0A9N8V3A0</accession>
<dbReference type="InterPro" id="IPR036047">
    <property type="entry name" value="F-box-like_dom_sf"/>
</dbReference>
<protein>
    <submittedName>
        <fullName evidence="2">14706_t:CDS:1</fullName>
    </submittedName>
</protein>
<organism evidence="2 3">
    <name type="scientific">Funneliformis mosseae</name>
    <name type="common">Endomycorrhizal fungus</name>
    <name type="synonym">Glomus mosseae</name>
    <dbReference type="NCBI Taxonomy" id="27381"/>
    <lineage>
        <taxon>Eukaryota</taxon>
        <taxon>Fungi</taxon>
        <taxon>Fungi incertae sedis</taxon>
        <taxon>Mucoromycota</taxon>
        <taxon>Glomeromycotina</taxon>
        <taxon>Glomeromycetes</taxon>
        <taxon>Glomerales</taxon>
        <taxon>Glomeraceae</taxon>
        <taxon>Funneliformis</taxon>
    </lineage>
</organism>
<dbReference type="AlphaFoldDB" id="A0A9N8V3A0"/>
<proteinExistence type="predicted"/>
<feature type="domain" description="F-box" evidence="1">
    <location>
        <begin position="38"/>
        <end position="83"/>
    </location>
</feature>
<name>A0A9N8V3A0_FUNMO</name>